<evidence type="ECO:0000313" key="1">
    <source>
        <dbReference type="EMBL" id="MFD0629191.1"/>
    </source>
</evidence>
<comment type="caution">
    <text evidence="1">The sequence shown here is derived from an EMBL/GenBank/DDBJ whole genome shotgun (WGS) entry which is preliminary data.</text>
</comment>
<gene>
    <name evidence="1" type="ORF">ACFQ2K_47820</name>
</gene>
<evidence type="ECO:0008006" key="3">
    <source>
        <dbReference type="Google" id="ProtNLM"/>
    </source>
</evidence>
<proteinExistence type="predicted"/>
<reference evidence="2" key="1">
    <citation type="journal article" date="2019" name="Int. J. Syst. Evol. Microbiol.">
        <title>The Global Catalogue of Microorganisms (GCM) 10K type strain sequencing project: providing services to taxonomists for standard genome sequencing and annotation.</title>
        <authorList>
            <consortium name="The Broad Institute Genomics Platform"/>
            <consortium name="The Broad Institute Genome Sequencing Center for Infectious Disease"/>
            <person name="Wu L."/>
            <person name="Ma J."/>
        </authorList>
    </citation>
    <scope>NUCLEOTIDE SEQUENCE [LARGE SCALE GENOMIC DNA]</scope>
    <source>
        <strain evidence="2">JCM 12607</strain>
    </source>
</reference>
<protein>
    <recommendedName>
        <fullName evidence="3">MFS transporter</fullName>
    </recommendedName>
</protein>
<name>A0ABW2X9G4_9ACTN</name>
<keyword evidence="2" id="KW-1185">Reference proteome</keyword>
<dbReference type="Proteomes" id="UP001596915">
    <property type="component" value="Unassembled WGS sequence"/>
</dbReference>
<sequence length="105" mass="10781">MRRLSTRRLLVTDSALRAVLLGAVPLALVTGALTPSAYVGLLGTSSLLHAWGKAGKHAFFVPLLSDDQRLAANSMLSTSLWSETIAGPALAGLLVGAVSRPASSA</sequence>
<accession>A0ABW2X9G4</accession>
<dbReference type="EMBL" id="JBHTGL010000008">
    <property type="protein sequence ID" value="MFD0629191.1"/>
    <property type="molecule type" value="Genomic_DNA"/>
</dbReference>
<organism evidence="1 2">
    <name type="scientific">Streptomyces sanglieri</name>
    <dbReference type="NCBI Taxonomy" id="193460"/>
    <lineage>
        <taxon>Bacteria</taxon>
        <taxon>Bacillati</taxon>
        <taxon>Actinomycetota</taxon>
        <taxon>Actinomycetes</taxon>
        <taxon>Kitasatosporales</taxon>
        <taxon>Streptomycetaceae</taxon>
        <taxon>Streptomyces</taxon>
    </lineage>
</organism>
<evidence type="ECO:0000313" key="2">
    <source>
        <dbReference type="Proteomes" id="UP001596915"/>
    </source>
</evidence>